<accession>A0A3R9P2S6</accession>
<dbReference type="Gene3D" id="1.20.1260.10">
    <property type="match status" value="1"/>
</dbReference>
<evidence type="ECO:0000313" key="3">
    <source>
        <dbReference type="Proteomes" id="UP000275076"/>
    </source>
</evidence>
<dbReference type="AlphaFoldDB" id="A0A3R9P2S6"/>
<keyword evidence="3" id="KW-1185">Reference proteome</keyword>
<evidence type="ECO:0008006" key="4">
    <source>
        <dbReference type="Google" id="ProtNLM"/>
    </source>
</evidence>
<sequence length="187" mass="20910">MLKTIDVGLMTNHLSAHTGVLKRLELYTRITKSPQLLSVLGQQIGAMKNHVEVMNTLLDPDQSNQIILAPVPQSNLQPNQQPLQLDMADYDMTLDAHFTAMAMANDNFVSSSNMKNPQVKKLHSDMAMQQSQIAKQYETFAEQMGWMTHPNATMAEQQQAVNPIHHQPIHPSPSMSNHEQAKAPGYN</sequence>
<dbReference type="EMBL" id="RBVX01000123">
    <property type="protein sequence ID" value="RSL28899.1"/>
    <property type="molecule type" value="Genomic_DNA"/>
</dbReference>
<protein>
    <recommendedName>
        <fullName evidence="4">Spore coat protein</fullName>
    </recommendedName>
</protein>
<organism evidence="2 3">
    <name type="scientific">Salibacterium salarium</name>
    <dbReference type="NCBI Taxonomy" id="284579"/>
    <lineage>
        <taxon>Bacteria</taxon>
        <taxon>Bacillati</taxon>
        <taxon>Bacillota</taxon>
        <taxon>Bacilli</taxon>
        <taxon>Bacillales</taxon>
        <taxon>Bacillaceae</taxon>
    </lineage>
</organism>
<dbReference type="OrthoDB" id="2452736at2"/>
<feature type="region of interest" description="Disordered" evidence="1">
    <location>
        <begin position="165"/>
        <end position="187"/>
    </location>
</feature>
<dbReference type="Proteomes" id="UP000275076">
    <property type="component" value="Unassembled WGS sequence"/>
</dbReference>
<proteinExistence type="predicted"/>
<evidence type="ECO:0000256" key="1">
    <source>
        <dbReference type="SAM" id="MobiDB-lite"/>
    </source>
</evidence>
<reference evidence="2 3" key="1">
    <citation type="submission" date="2018-10" db="EMBL/GenBank/DDBJ databases">
        <title>Draft genome sequence of Bacillus salarius IM0101, isolated from a hypersaline soil in Inner Mongolia, China.</title>
        <authorList>
            <person name="Yamprayoonswat W."/>
            <person name="Boonvisut S."/>
            <person name="Jumpathong W."/>
            <person name="Sittihan S."/>
            <person name="Ruangsuj P."/>
            <person name="Wanthongcharoen S."/>
            <person name="Thongpramul N."/>
            <person name="Pimmason S."/>
            <person name="Yu B."/>
            <person name="Yasawong M."/>
        </authorList>
    </citation>
    <scope>NUCLEOTIDE SEQUENCE [LARGE SCALE GENOMIC DNA]</scope>
    <source>
        <strain evidence="2 3">IM0101</strain>
    </source>
</reference>
<dbReference type="InterPro" id="IPR012347">
    <property type="entry name" value="Ferritin-like"/>
</dbReference>
<dbReference type="RefSeq" id="WP_125563519.1">
    <property type="nucleotide sequence ID" value="NZ_RBVX01000123.1"/>
</dbReference>
<name>A0A3R9P2S6_9BACI</name>
<comment type="caution">
    <text evidence="2">The sequence shown here is derived from an EMBL/GenBank/DDBJ whole genome shotgun (WGS) entry which is preliminary data.</text>
</comment>
<evidence type="ECO:0000313" key="2">
    <source>
        <dbReference type="EMBL" id="RSL28899.1"/>
    </source>
</evidence>
<gene>
    <name evidence="2" type="ORF">D7Z54_34080</name>
</gene>